<dbReference type="PANTHER" id="PTHR34980:SF2">
    <property type="entry name" value="INNER MEMBRANE PROTEIN YHAH-RELATED"/>
    <property type="match status" value="1"/>
</dbReference>
<organism evidence="3 4">
    <name type="scientific">Microbacterium murale</name>
    <dbReference type="NCBI Taxonomy" id="1081040"/>
    <lineage>
        <taxon>Bacteria</taxon>
        <taxon>Bacillati</taxon>
        <taxon>Actinomycetota</taxon>
        <taxon>Actinomycetes</taxon>
        <taxon>Micrococcales</taxon>
        <taxon>Microbacteriaceae</taxon>
        <taxon>Microbacterium</taxon>
    </lineage>
</organism>
<name>A0ABQ1RYM0_9MICO</name>
<gene>
    <name evidence="3" type="ORF">GCM10007269_29480</name>
</gene>
<accession>A0ABQ1RYM0</accession>
<reference evidence="4" key="1">
    <citation type="journal article" date="2019" name="Int. J. Syst. Evol. Microbiol.">
        <title>The Global Catalogue of Microorganisms (GCM) 10K type strain sequencing project: providing services to taxonomists for standard genome sequencing and annotation.</title>
        <authorList>
            <consortium name="The Broad Institute Genomics Platform"/>
            <consortium name="The Broad Institute Genome Sequencing Center for Infectious Disease"/>
            <person name="Wu L."/>
            <person name="Ma J."/>
        </authorList>
    </citation>
    <scope>NUCLEOTIDE SEQUENCE [LARGE SCALE GENOMIC DNA]</scope>
    <source>
        <strain evidence="4">CCM 7640</strain>
    </source>
</reference>
<dbReference type="Proteomes" id="UP000629365">
    <property type="component" value="Unassembled WGS sequence"/>
</dbReference>
<dbReference type="InterPro" id="IPR018929">
    <property type="entry name" value="DUF2510"/>
</dbReference>
<evidence type="ECO:0000259" key="2">
    <source>
        <dbReference type="Pfam" id="PF10708"/>
    </source>
</evidence>
<dbReference type="RefSeq" id="WP_188437346.1">
    <property type="nucleotide sequence ID" value="NZ_BMCM01000005.1"/>
</dbReference>
<evidence type="ECO:0000313" key="3">
    <source>
        <dbReference type="EMBL" id="GGD84622.1"/>
    </source>
</evidence>
<keyword evidence="1" id="KW-0472">Membrane</keyword>
<dbReference type="Pfam" id="PF05656">
    <property type="entry name" value="DUF805"/>
    <property type="match status" value="1"/>
</dbReference>
<proteinExistence type="predicted"/>
<keyword evidence="1" id="KW-1133">Transmembrane helix</keyword>
<dbReference type="PANTHER" id="PTHR34980">
    <property type="entry name" value="INNER MEMBRANE PROTEIN-RELATED-RELATED"/>
    <property type="match status" value="1"/>
</dbReference>
<dbReference type="InterPro" id="IPR008523">
    <property type="entry name" value="DUF805"/>
</dbReference>
<protein>
    <recommendedName>
        <fullName evidence="2">DUF2510 domain-containing protein</fullName>
    </recommendedName>
</protein>
<evidence type="ECO:0000256" key="1">
    <source>
        <dbReference type="SAM" id="Phobius"/>
    </source>
</evidence>
<keyword evidence="1" id="KW-0812">Transmembrane</keyword>
<dbReference type="Pfam" id="PF10708">
    <property type="entry name" value="DUF2510"/>
    <property type="match status" value="1"/>
</dbReference>
<comment type="caution">
    <text evidence="3">The sequence shown here is derived from an EMBL/GenBank/DDBJ whole genome shotgun (WGS) entry which is preliminary data.</text>
</comment>
<feature type="transmembrane region" description="Helical" evidence="1">
    <location>
        <begin position="125"/>
        <end position="144"/>
    </location>
</feature>
<evidence type="ECO:0000313" key="4">
    <source>
        <dbReference type="Proteomes" id="UP000629365"/>
    </source>
</evidence>
<feature type="transmembrane region" description="Helical" evidence="1">
    <location>
        <begin position="156"/>
        <end position="179"/>
    </location>
</feature>
<feature type="transmembrane region" description="Helical" evidence="1">
    <location>
        <begin position="98"/>
        <end position="119"/>
    </location>
</feature>
<feature type="domain" description="DUF2510" evidence="2">
    <location>
        <begin position="11"/>
        <end position="39"/>
    </location>
</feature>
<dbReference type="EMBL" id="BMCM01000005">
    <property type="protein sequence ID" value="GGD84622.1"/>
    <property type="molecule type" value="Genomic_DNA"/>
</dbReference>
<keyword evidence="4" id="KW-1185">Reference proteome</keyword>
<sequence length="182" mass="20215">MSTPHVQPANWYPDPSGAQFLRYWDGAAWTGHTRPAPNSVVPAPAPMLLYPQQSSAVIPVGVWRGPADSRPLVRNMFDAVRVCVQKYARFDGRASRPAFWYAELASLIVAFAAILVVWIPIVGWLALFALWVFAMASIVPLLAVTVRRLRDAGFHWAWIFICFAPFGSIALLIMCAQPSKHP</sequence>